<feature type="domain" description="Pilus assembly protein E-set like" evidence="5">
    <location>
        <begin position="276"/>
        <end position="342"/>
    </location>
</feature>
<evidence type="ECO:0000259" key="5">
    <source>
        <dbReference type="Pfam" id="PF16967"/>
    </source>
</evidence>
<organism evidence="7 8">
    <name type="scientific">Serratia liquefaciens</name>
    <dbReference type="NCBI Taxonomy" id="614"/>
    <lineage>
        <taxon>Bacteria</taxon>
        <taxon>Pseudomonadati</taxon>
        <taxon>Pseudomonadota</taxon>
        <taxon>Gammaproteobacteria</taxon>
        <taxon>Enterobacterales</taxon>
        <taxon>Yersiniaceae</taxon>
        <taxon>Serratia</taxon>
    </lineage>
</organism>
<dbReference type="AlphaFoldDB" id="A0A515CVB3"/>
<dbReference type="RefSeq" id="WP_142815179.1">
    <property type="nucleotide sequence ID" value="NZ_CP033893.1"/>
</dbReference>
<evidence type="ECO:0000313" key="7">
    <source>
        <dbReference type="EMBL" id="QDL32040.1"/>
    </source>
</evidence>
<dbReference type="Pfam" id="PF15976">
    <property type="entry name" value="CooC_C"/>
    <property type="match status" value="1"/>
</dbReference>
<feature type="signal peptide" evidence="3">
    <location>
        <begin position="1"/>
        <end position="22"/>
    </location>
</feature>
<dbReference type="InterPro" id="IPR035224">
    <property type="entry name" value="Usher_TcfC"/>
</dbReference>
<dbReference type="Pfam" id="PF16967">
    <property type="entry name" value="TcfC"/>
    <property type="match status" value="1"/>
</dbReference>
<evidence type="ECO:0000256" key="3">
    <source>
        <dbReference type="SAM" id="SignalP"/>
    </source>
</evidence>
<feature type="chain" id="PRO_5022160899" evidence="3">
    <location>
        <begin position="23"/>
        <end position="877"/>
    </location>
</feature>
<dbReference type="InterPro" id="IPR031917">
    <property type="entry name" value="Pilus_assem_C"/>
</dbReference>
<dbReference type="InterPro" id="IPR032636">
    <property type="entry name" value="Pilus_assem_E-set-like_dom"/>
</dbReference>
<protein>
    <submittedName>
        <fullName evidence="7">Fimbrial protein</fullName>
    </submittedName>
</protein>
<proteinExistence type="predicted"/>
<evidence type="ECO:0000259" key="4">
    <source>
        <dbReference type="Pfam" id="PF15976"/>
    </source>
</evidence>
<evidence type="ECO:0000313" key="8">
    <source>
        <dbReference type="Proteomes" id="UP000317572"/>
    </source>
</evidence>
<keyword evidence="1 3" id="KW-0732">Signal</keyword>
<dbReference type="Proteomes" id="UP000317572">
    <property type="component" value="Chromosome"/>
</dbReference>
<gene>
    <name evidence="7" type="ORF">EGO53_09665</name>
</gene>
<reference evidence="7 8" key="1">
    <citation type="submission" date="2018-11" db="EMBL/GenBank/DDBJ databases">
        <title>The first complete genome of Serratia liquefaciens isolated from metalophyte plant revel distinctness adaptive mechanisms in an extreme habitat.</title>
        <authorList>
            <person name="Caneschi W.L."/>
            <person name="Sanchez A.B."/>
            <person name="Felestrino E.B."/>
            <person name="Assis R.A.B."/>
            <person name="Lemes C.G.C."/>
            <person name="Cordeiro I.F."/>
            <person name="Fonseca N.P."/>
            <person name="Villa M."/>
            <person name="Vieira I.T."/>
            <person name="Moraes L.A."/>
            <person name="Kamino L.H.Y."/>
            <person name="do Carmo F."/>
            <person name="Garcia C.M."/>
            <person name="Almeida N.F."/>
            <person name="Silva R.S."/>
            <person name="Ferro J.A."/>
            <person name="Ferro M.I.T."/>
            <person name="Varani A.M."/>
            <person name="Ferreira R.M."/>
            <person name="dos Santos V.L."/>
            <person name="Silva U.C."/>
            <person name="Setubal J.C."/>
            <person name="Moreira L.M."/>
        </authorList>
    </citation>
    <scope>NUCLEOTIDE SEQUENCE [LARGE SCALE GENOMIC DNA]</scope>
    <source>
        <strain evidence="7 8">FG3</strain>
    </source>
</reference>
<evidence type="ECO:0000256" key="2">
    <source>
        <dbReference type="SAM" id="MobiDB-lite"/>
    </source>
</evidence>
<feature type="region of interest" description="Disordered" evidence="2">
    <location>
        <begin position="631"/>
        <end position="661"/>
    </location>
</feature>
<evidence type="ECO:0000256" key="1">
    <source>
        <dbReference type="ARBA" id="ARBA00022729"/>
    </source>
</evidence>
<dbReference type="Pfam" id="PF17271">
    <property type="entry name" value="Usher_TcfC"/>
    <property type="match status" value="1"/>
</dbReference>
<name>A0A515CVB3_SERLI</name>
<dbReference type="EMBL" id="CP033893">
    <property type="protein sequence ID" value="QDL32040.1"/>
    <property type="molecule type" value="Genomic_DNA"/>
</dbReference>
<feature type="domain" description="Pilus assembly protein C-terminal" evidence="4">
    <location>
        <begin position="761"/>
        <end position="851"/>
    </location>
</feature>
<accession>A0A515CVB3</accession>
<sequence>MNTRYRYHPLYLALLWACQATAVSQVPPGFESLLLGQTERLEVRLPGRSLGLFVVEVKPDTLTFEEPETVLAAAGLQTLSEQQQKQALQALSQPLARHGNLACNGSATPGCGYVATDSVAAILDESEGAVLLFMKPTWLASLKQDQRWLTPTPAAKNAFIHRQTANYSGDKDSQNLALNGTGALGLGERRFLGGNWAYTWNRVRDASASRLWFDNLYARQDMGNRYYLQAGRMDQRNLSSPLGGNFGFTLLPLTRFDGLRLGTTDAYVNQSISRDATPVMVQVNRNARVDIYRGSQLLGSQYFAPGMHPLNSDSFPPGSYPLELRVYEDGVLQRSESQPFSKGGSAFSDRWQWFFQGGKAAAESAAPQQSTSQSTGAAGVQLALWRNLQLTSGVAKTQGTTYNETRLDAQHAFSFGVLTMAASGLAGNNGVRGDSQQLSFVDGFSASLYRYRIGGAQCGQTDSGRSNDMGCYTSLNGSFSVPFAGWSATLGYSDTQNNGRSYQRPVSADGLVPAQTLRSADQRNRAWQLGLSRAFNWGGTTVSTRLGAFRNRNGQTTDNGLYLGFTLSRADSAAQAGGSDSYSSAGVDWRNGGGQAQTSYNLNHTRMWQQDGYRELAMNFSGYNDESYSGSVGGRTNGRYGDLSGTLSDSRRRSGGNRSALTGGYSSAMAVSADGLFWGGNGGGEPSAGLVVRVAPADENGAAAQVNGGSRPLTLGFGQSTLLPLEGYQLSSVAVRDITGTSGGGVANVNGGAGESRYFLPPGRLLVREVSANITWVYIGQALGPTGLPLANAQVLNQALPALGADGGFTLQANQKVPALWLMSDGQLMRCPLRVKTVRDILQIVGATRCSAAGAEGLPQSLLMTPRVMKLLATAKR</sequence>
<feature type="domain" description="TcfC Usher-like barrel" evidence="6">
    <location>
        <begin position="351"/>
        <end position="754"/>
    </location>
</feature>
<evidence type="ECO:0000259" key="6">
    <source>
        <dbReference type="Pfam" id="PF17271"/>
    </source>
</evidence>